<evidence type="ECO:0000256" key="4">
    <source>
        <dbReference type="ARBA" id="ARBA00015492"/>
    </source>
</evidence>
<evidence type="ECO:0000256" key="7">
    <source>
        <dbReference type="ARBA" id="ARBA00022694"/>
    </source>
</evidence>
<evidence type="ECO:0000256" key="2">
    <source>
        <dbReference type="ARBA" id="ARBA00007663"/>
    </source>
</evidence>
<dbReference type="GO" id="GO:0005524">
    <property type="term" value="F:ATP binding"/>
    <property type="evidence" value="ECO:0007669"/>
    <property type="project" value="UniProtKB-UniRule"/>
</dbReference>
<dbReference type="GO" id="GO:0005737">
    <property type="term" value="C:cytoplasm"/>
    <property type="evidence" value="ECO:0007669"/>
    <property type="project" value="UniProtKB-SubCell"/>
</dbReference>
<dbReference type="Pfam" id="PF03481">
    <property type="entry name" value="Sua5_C"/>
    <property type="match status" value="1"/>
</dbReference>
<evidence type="ECO:0000256" key="8">
    <source>
        <dbReference type="ARBA" id="ARBA00022695"/>
    </source>
</evidence>
<evidence type="ECO:0000256" key="1">
    <source>
        <dbReference type="ARBA" id="ARBA00004496"/>
    </source>
</evidence>
<evidence type="ECO:0000256" key="13">
    <source>
        <dbReference type="PIRNR" id="PIRNR004930"/>
    </source>
</evidence>
<dbReference type="Gene3D" id="3.40.50.11030">
    <property type="entry name" value="Threonylcarbamoyl-AMP synthase, C-terminal domain"/>
    <property type="match status" value="1"/>
</dbReference>
<dbReference type="EC" id="2.7.7.87" evidence="3 13"/>
<feature type="binding site" evidence="14">
    <location>
        <position position="38"/>
    </location>
    <ligand>
        <name>L-threonine</name>
        <dbReference type="ChEBI" id="CHEBI:57926"/>
    </ligand>
</feature>
<feature type="binding site" evidence="14">
    <location>
        <position position="154"/>
    </location>
    <ligand>
        <name>ATP</name>
        <dbReference type="ChEBI" id="CHEBI:30616"/>
    </ligand>
</feature>
<comment type="similarity">
    <text evidence="2 13">Belongs to the SUA5 family.</text>
</comment>
<gene>
    <name evidence="16" type="ORF">H9931_03030</name>
</gene>
<evidence type="ECO:0000256" key="5">
    <source>
        <dbReference type="ARBA" id="ARBA00022490"/>
    </source>
</evidence>
<dbReference type="FunFam" id="3.40.50.11030:FF:000001">
    <property type="entry name" value="Threonylcarbamoyl-AMP synthase"/>
    <property type="match status" value="1"/>
</dbReference>
<keyword evidence="8 13" id="KW-0548">Nucleotidyltransferase</keyword>
<dbReference type="GO" id="GO:0000049">
    <property type="term" value="F:tRNA binding"/>
    <property type="evidence" value="ECO:0007669"/>
    <property type="project" value="TreeGrafter"/>
</dbReference>
<dbReference type="SUPFAM" id="SSF55821">
    <property type="entry name" value="YrdC/RibB"/>
    <property type="match status" value="1"/>
</dbReference>
<evidence type="ECO:0000256" key="12">
    <source>
        <dbReference type="ARBA" id="ARBA00048366"/>
    </source>
</evidence>
<feature type="binding site" evidence="14">
    <location>
        <position position="120"/>
    </location>
    <ligand>
        <name>ATP</name>
        <dbReference type="ChEBI" id="CHEBI:30616"/>
    </ligand>
</feature>
<feature type="binding site" evidence="14">
    <location>
        <position position="144"/>
    </location>
    <ligand>
        <name>ATP</name>
        <dbReference type="ChEBI" id="CHEBI:30616"/>
    </ligand>
</feature>
<evidence type="ECO:0000259" key="15">
    <source>
        <dbReference type="PROSITE" id="PS51163"/>
    </source>
</evidence>
<dbReference type="GO" id="GO:0061710">
    <property type="term" value="F:L-threonylcarbamoyladenylate synthase"/>
    <property type="evidence" value="ECO:0007669"/>
    <property type="project" value="UniProtKB-EC"/>
</dbReference>
<feature type="binding site" evidence="14">
    <location>
        <position position="124"/>
    </location>
    <ligand>
        <name>L-threonine</name>
        <dbReference type="ChEBI" id="CHEBI:57926"/>
    </ligand>
</feature>
<evidence type="ECO:0000313" key="16">
    <source>
        <dbReference type="EMBL" id="HJC65683.1"/>
    </source>
</evidence>
<feature type="binding site" evidence="14">
    <location>
        <position position="70"/>
    </location>
    <ligand>
        <name>L-threonine</name>
        <dbReference type="ChEBI" id="CHEBI:57926"/>
    </ligand>
</feature>
<feature type="binding site" evidence="14">
    <location>
        <position position="240"/>
    </location>
    <ligand>
        <name>ATP</name>
        <dbReference type="ChEBI" id="CHEBI:30616"/>
    </ligand>
</feature>
<dbReference type="InterPro" id="IPR017945">
    <property type="entry name" value="DHBP_synth_RibB-like_a/b_dom"/>
</dbReference>
<dbReference type="AlphaFoldDB" id="A0A9D2TEE2"/>
<feature type="domain" description="YrdC-like" evidence="15">
    <location>
        <begin position="16"/>
        <end position="202"/>
    </location>
</feature>
<feature type="binding site" evidence="14">
    <location>
        <position position="198"/>
    </location>
    <ligand>
        <name>ATP</name>
        <dbReference type="ChEBI" id="CHEBI:30616"/>
    </ligand>
</feature>
<dbReference type="FunFam" id="3.90.870.10:FF:000008">
    <property type="entry name" value="Threonylcarbamoyl-AMP synthase"/>
    <property type="match status" value="1"/>
</dbReference>
<dbReference type="PROSITE" id="PS51163">
    <property type="entry name" value="YRDC"/>
    <property type="match status" value="1"/>
</dbReference>
<dbReference type="PIRSF" id="PIRSF004930">
    <property type="entry name" value="Tln_factor_SUA5"/>
    <property type="match status" value="1"/>
</dbReference>
<reference evidence="16" key="1">
    <citation type="journal article" date="2021" name="PeerJ">
        <title>Extensive microbial diversity within the chicken gut microbiome revealed by metagenomics and culture.</title>
        <authorList>
            <person name="Gilroy R."/>
            <person name="Ravi A."/>
            <person name="Getino M."/>
            <person name="Pursley I."/>
            <person name="Horton D.L."/>
            <person name="Alikhan N.F."/>
            <person name="Baker D."/>
            <person name="Gharbi K."/>
            <person name="Hall N."/>
            <person name="Watson M."/>
            <person name="Adriaenssens E.M."/>
            <person name="Foster-Nyarko E."/>
            <person name="Jarju S."/>
            <person name="Secka A."/>
            <person name="Antonio M."/>
            <person name="Oren A."/>
            <person name="Chaudhuri R.R."/>
            <person name="La Ragione R."/>
            <person name="Hildebrand F."/>
            <person name="Pallen M.J."/>
        </authorList>
    </citation>
    <scope>NUCLEOTIDE SEQUENCE</scope>
    <source>
        <strain evidence="16">CHK198-12963</strain>
    </source>
</reference>
<dbReference type="InterPro" id="IPR010923">
    <property type="entry name" value="T(6)A37_SUA5"/>
</dbReference>
<evidence type="ECO:0000256" key="9">
    <source>
        <dbReference type="ARBA" id="ARBA00022741"/>
    </source>
</evidence>
<dbReference type="GO" id="GO:0006450">
    <property type="term" value="P:regulation of translational fidelity"/>
    <property type="evidence" value="ECO:0007669"/>
    <property type="project" value="TreeGrafter"/>
</dbReference>
<feature type="binding site" evidence="14">
    <location>
        <position position="146"/>
    </location>
    <ligand>
        <name>ATP</name>
        <dbReference type="ChEBI" id="CHEBI:30616"/>
    </ligand>
</feature>
<keyword evidence="7 13" id="KW-0819">tRNA processing</keyword>
<dbReference type="Gene3D" id="3.90.870.10">
    <property type="entry name" value="DHBP synthase"/>
    <property type="match status" value="1"/>
</dbReference>
<comment type="subcellular location">
    <subcellularLocation>
        <location evidence="1 13">Cytoplasm</location>
    </subcellularLocation>
</comment>
<proteinExistence type="inferred from homology"/>
<dbReference type="NCBIfam" id="TIGR00057">
    <property type="entry name" value="L-threonylcarbamoyladenylate synthase"/>
    <property type="match status" value="1"/>
</dbReference>
<dbReference type="PANTHER" id="PTHR17490">
    <property type="entry name" value="SUA5"/>
    <property type="match status" value="1"/>
</dbReference>
<feature type="binding site" evidence="14">
    <location>
        <position position="61"/>
    </location>
    <ligand>
        <name>ATP</name>
        <dbReference type="ChEBI" id="CHEBI:30616"/>
    </ligand>
</feature>
<keyword evidence="6 13" id="KW-0808">Transferase</keyword>
<dbReference type="GO" id="GO:0003725">
    <property type="term" value="F:double-stranded RNA binding"/>
    <property type="evidence" value="ECO:0007669"/>
    <property type="project" value="UniProtKB-UniRule"/>
</dbReference>
<sequence length="360" mass="39308">MKTKIIEIEYPQKPRDEELLEGARILREGGLVAFPTETVYGLGANALDEEAARKIYEAKGRPSDNPLIAHVSCMEEVYPLVSQVSEKAKKLMDAFWPGPMTLIFPKSDLVPYGTTGGLDTVAVRMPSDPVANRLIALAGVPVAAPSANTSGRPSPTTAQHVLQDMDGRIDMIIDGGPVGIGVESTIVDVSVETPTVLRPGAITMEMLEEVLGEVQIDPAILGPVSADLRPKAPGMKYKHYAPKADLTLVEPEDGDMESPDSLERMTEKVRQLAEEKLAEGFRVGIICTDESRQTYPKGLVRSIGSRTRRETVAHNLYALLREFDDLKADYIFSESFPEDHLGQAIMNRLSKAAGYHIVKV</sequence>
<dbReference type="GO" id="GO:0008033">
    <property type="term" value="P:tRNA processing"/>
    <property type="evidence" value="ECO:0007669"/>
    <property type="project" value="UniProtKB-KW"/>
</dbReference>
<dbReference type="EMBL" id="DWWB01000013">
    <property type="protein sequence ID" value="HJC65683.1"/>
    <property type="molecule type" value="Genomic_DNA"/>
</dbReference>
<protein>
    <recommendedName>
        <fullName evidence="4 13">Threonylcarbamoyl-AMP synthase</fullName>
        <shortName evidence="13">TC-AMP synthase</shortName>
        <ecNumber evidence="3 13">2.7.7.87</ecNumber>
    </recommendedName>
    <alternativeName>
        <fullName evidence="11 13">L-threonylcarbamoyladenylate synthase</fullName>
    </alternativeName>
</protein>
<evidence type="ECO:0000256" key="3">
    <source>
        <dbReference type="ARBA" id="ARBA00012584"/>
    </source>
</evidence>
<feature type="binding site" evidence="14">
    <location>
        <position position="65"/>
    </location>
    <ligand>
        <name>ATP</name>
        <dbReference type="ChEBI" id="CHEBI:30616"/>
    </ligand>
</feature>
<accession>A0A9D2TEE2</accession>
<feature type="binding site" evidence="14">
    <location>
        <position position="184"/>
    </location>
    <ligand>
        <name>L-threonine</name>
        <dbReference type="ChEBI" id="CHEBI:57926"/>
    </ligand>
</feature>
<evidence type="ECO:0000256" key="14">
    <source>
        <dbReference type="PIRSR" id="PIRSR004930-1"/>
    </source>
</evidence>
<comment type="function">
    <text evidence="13">Required for the formation of a threonylcarbamoyl group on adenosine at position 37 (t(6)A37) in tRNAs that read codons beginning with adenine.</text>
</comment>
<organism evidence="16 17">
    <name type="scientific">Candidatus Enterocloster excrementigallinarum</name>
    <dbReference type="NCBI Taxonomy" id="2838558"/>
    <lineage>
        <taxon>Bacteria</taxon>
        <taxon>Bacillati</taxon>
        <taxon>Bacillota</taxon>
        <taxon>Clostridia</taxon>
        <taxon>Lachnospirales</taxon>
        <taxon>Lachnospiraceae</taxon>
        <taxon>Enterocloster</taxon>
    </lineage>
</organism>
<keyword evidence="9 13" id="KW-0547">Nucleotide-binding</keyword>
<dbReference type="InterPro" id="IPR006070">
    <property type="entry name" value="Sua5-like_dom"/>
</dbReference>
<comment type="catalytic activity">
    <reaction evidence="12 13">
        <text>L-threonine + hydrogencarbonate + ATP = L-threonylcarbamoyladenylate + diphosphate + H2O</text>
        <dbReference type="Rhea" id="RHEA:36407"/>
        <dbReference type="ChEBI" id="CHEBI:15377"/>
        <dbReference type="ChEBI" id="CHEBI:17544"/>
        <dbReference type="ChEBI" id="CHEBI:30616"/>
        <dbReference type="ChEBI" id="CHEBI:33019"/>
        <dbReference type="ChEBI" id="CHEBI:57926"/>
        <dbReference type="ChEBI" id="CHEBI:73682"/>
        <dbReference type="EC" id="2.7.7.87"/>
    </reaction>
</comment>
<evidence type="ECO:0000256" key="10">
    <source>
        <dbReference type="ARBA" id="ARBA00022840"/>
    </source>
</evidence>
<dbReference type="InterPro" id="IPR005145">
    <property type="entry name" value="Sua5_C"/>
</dbReference>
<dbReference type="Proteomes" id="UP000823863">
    <property type="component" value="Unassembled WGS sequence"/>
</dbReference>
<evidence type="ECO:0000313" key="17">
    <source>
        <dbReference type="Proteomes" id="UP000823863"/>
    </source>
</evidence>
<comment type="caution">
    <text evidence="16">The sequence shown here is derived from an EMBL/GenBank/DDBJ whole genome shotgun (WGS) entry which is preliminary data.</text>
</comment>
<dbReference type="InterPro" id="IPR038385">
    <property type="entry name" value="Sua5/YwlC_C"/>
</dbReference>
<reference evidence="16" key="2">
    <citation type="submission" date="2021-04" db="EMBL/GenBank/DDBJ databases">
        <authorList>
            <person name="Gilroy R."/>
        </authorList>
    </citation>
    <scope>NUCLEOTIDE SEQUENCE</scope>
    <source>
        <strain evidence="16">CHK198-12963</strain>
    </source>
</reference>
<evidence type="ECO:0000256" key="11">
    <source>
        <dbReference type="ARBA" id="ARBA00029774"/>
    </source>
</evidence>
<keyword evidence="5 13" id="KW-0963">Cytoplasm</keyword>
<evidence type="ECO:0000256" key="6">
    <source>
        <dbReference type="ARBA" id="ARBA00022679"/>
    </source>
</evidence>
<keyword evidence="10 13" id="KW-0067">ATP-binding</keyword>
<dbReference type="Pfam" id="PF01300">
    <property type="entry name" value="Sua5_yciO_yrdC"/>
    <property type="match status" value="1"/>
</dbReference>
<name>A0A9D2TEE2_9FIRM</name>
<dbReference type="PANTHER" id="PTHR17490:SF16">
    <property type="entry name" value="THREONYLCARBAMOYL-AMP SYNTHASE"/>
    <property type="match status" value="1"/>
</dbReference>
<dbReference type="InterPro" id="IPR050156">
    <property type="entry name" value="TC-AMP_synthase_SUA5"/>
</dbReference>